<protein>
    <submittedName>
        <fullName evidence="2">Alpha/beta hydrolase</fullName>
    </submittedName>
</protein>
<evidence type="ECO:0000256" key="1">
    <source>
        <dbReference type="SAM" id="Phobius"/>
    </source>
</evidence>
<dbReference type="InterPro" id="IPR029058">
    <property type="entry name" value="AB_hydrolase_fold"/>
</dbReference>
<gene>
    <name evidence="2" type="ORF">MUO15_11840</name>
</gene>
<dbReference type="PANTHER" id="PTHR37946">
    <property type="entry name" value="SLL1969 PROTEIN"/>
    <property type="match status" value="1"/>
</dbReference>
<keyword evidence="1" id="KW-1133">Transmembrane helix</keyword>
<organism evidence="2 3">
    <name type="scientific">Halobacillus amylolyticus</name>
    <dbReference type="NCBI Taxonomy" id="2932259"/>
    <lineage>
        <taxon>Bacteria</taxon>
        <taxon>Bacillati</taxon>
        <taxon>Bacillota</taxon>
        <taxon>Bacilli</taxon>
        <taxon>Bacillales</taxon>
        <taxon>Bacillaceae</taxon>
        <taxon>Halobacillus</taxon>
    </lineage>
</organism>
<dbReference type="Gene3D" id="3.40.50.1820">
    <property type="entry name" value="alpha/beta hydrolase"/>
    <property type="match status" value="1"/>
</dbReference>
<feature type="transmembrane region" description="Helical" evidence="1">
    <location>
        <begin position="12"/>
        <end position="29"/>
    </location>
</feature>
<keyword evidence="2" id="KW-0378">Hydrolase</keyword>
<accession>A0ABY4H724</accession>
<dbReference type="EMBL" id="CP095075">
    <property type="protein sequence ID" value="UOR10384.1"/>
    <property type="molecule type" value="Genomic_DNA"/>
</dbReference>
<dbReference type="SUPFAM" id="SSF53474">
    <property type="entry name" value="alpha/beta-Hydrolases"/>
    <property type="match status" value="1"/>
</dbReference>
<dbReference type="GO" id="GO:0016787">
    <property type="term" value="F:hydrolase activity"/>
    <property type="evidence" value="ECO:0007669"/>
    <property type="project" value="UniProtKB-KW"/>
</dbReference>
<reference evidence="2" key="1">
    <citation type="submission" date="2022-04" db="EMBL/GenBank/DDBJ databases">
        <title>Halobacillus sp. isolated from saltern.</title>
        <authorList>
            <person name="Won M."/>
            <person name="Lee C.-M."/>
            <person name="Woen H.-Y."/>
            <person name="Kwon S.-W."/>
        </authorList>
    </citation>
    <scope>NUCLEOTIDE SEQUENCE</scope>
    <source>
        <strain evidence="2">SSHM10-5</strain>
    </source>
</reference>
<evidence type="ECO:0000313" key="3">
    <source>
        <dbReference type="Proteomes" id="UP000830326"/>
    </source>
</evidence>
<keyword evidence="1" id="KW-0812">Transmembrane</keyword>
<dbReference type="PANTHER" id="PTHR37946:SF1">
    <property type="entry name" value="SLL1969 PROTEIN"/>
    <property type="match status" value="1"/>
</dbReference>
<dbReference type="Pfam" id="PF06028">
    <property type="entry name" value="DUF915"/>
    <property type="match status" value="1"/>
</dbReference>
<name>A0ABY4H724_9BACI</name>
<sequence length="289" mass="32272">MRNPFFYRQRKYIFIPILFFLLGSSLFFLNSTPTRSEDTTQMTPTVFIHGFKGGPGTFNTLLDRFEENNWGTKQMVIHVSSSGNVQVRGSIPYTMNPFIQVLFENDRASIRSQTFWLQKVMWTLKEDYGISQVNLVGHSMGGLASTNFLLNNQRGSFPTVNKLVTIGSPFLGIEQETYFATNTGAATVDLKVDSNALTSMMENKEKISPKVGVLAIAGVINQEAAPAKQTDGLVSKQSALGLSYIIPAVNYQERIFFNEAATHSGLHEFAEVDQAIAQFLWNIQSEQDI</sequence>
<dbReference type="RefSeq" id="WP_245029489.1">
    <property type="nucleotide sequence ID" value="NZ_CP095075.1"/>
</dbReference>
<dbReference type="Proteomes" id="UP000830326">
    <property type="component" value="Chromosome"/>
</dbReference>
<dbReference type="InterPro" id="IPR010315">
    <property type="entry name" value="DUF915_hydro-like"/>
</dbReference>
<keyword evidence="3" id="KW-1185">Reference proteome</keyword>
<keyword evidence="1" id="KW-0472">Membrane</keyword>
<evidence type="ECO:0000313" key="2">
    <source>
        <dbReference type="EMBL" id="UOR10384.1"/>
    </source>
</evidence>
<proteinExistence type="predicted"/>